<dbReference type="SUPFAM" id="SSF52402">
    <property type="entry name" value="Adenine nucleotide alpha hydrolases-like"/>
    <property type="match status" value="2"/>
</dbReference>
<dbReference type="InterPro" id="IPR006016">
    <property type="entry name" value="UspA"/>
</dbReference>
<sequence>MFICRNRSTDKRPSPFNQKTVMKKILVPTDLSPIAEMGVKLAAEIAKRSGAIVSLVNFTRHPFGKSFTATGDINLKIDEEGNLYTLQLLQANKAKLDALTQQYGGPGIQFEYSIVDDELKDGIDSYLQQEKIDLIVMGTSGEESAQEAFTGNHTEQVIGVSTCPVLSVRDGFVIDNFENMVVAVDVIHGNQVSSGLNTLKHLADCFDAHVHLVHVRDRASDSPPVLDEYFKSMAEAAGLKHYFVTVLEGDDPAEAVIGFARDVKAGLIAVIKNSKDGIFRIFSNHFSDRLVKEVGRPVFTYNLQNA</sequence>
<name>A0A364Y021_9BACT</name>
<dbReference type="Pfam" id="PF00582">
    <property type="entry name" value="Usp"/>
    <property type="match status" value="1"/>
</dbReference>
<dbReference type="InterPro" id="IPR006015">
    <property type="entry name" value="Universal_stress_UspA"/>
</dbReference>
<comment type="similarity">
    <text evidence="1">Belongs to the universal stress protein A family.</text>
</comment>
<dbReference type="PANTHER" id="PTHR46268">
    <property type="entry name" value="STRESS RESPONSE PROTEIN NHAX"/>
    <property type="match status" value="1"/>
</dbReference>
<evidence type="ECO:0000313" key="4">
    <source>
        <dbReference type="Proteomes" id="UP000251889"/>
    </source>
</evidence>
<evidence type="ECO:0000259" key="2">
    <source>
        <dbReference type="Pfam" id="PF00582"/>
    </source>
</evidence>
<proteinExistence type="inferred from homology"/>
<dbReference type="Gene3D" id="3.40.50.620">
    <property type="entry name" value="HUPs"/>
    <property type="match status" value="2"/>
</dbReference>
<dbReference type="CDD" id="cd00293">
    <property type="entry name" value="USP-like"/>
    <property type="match status" value="1"/>
</dbReference>
<dbReference type="AlphaFoldDB" id="A0A364Y021"/>
<accession>A0A364Y021</accession>
<reference evidence="3 4" key="1">
    <citation type="submission" date="2018-06" db="EMBL/GenBank/DDBJ databases">
        <title>Chryseolinea flavus sp. nov., a member of the phylum Bacteroidetes isolated from soil.</title>
        <authorList>
            <person name="Li Y."/>
            <person name="Wang J."/>
        </authorList>
    </citation>
    <scope>NUCLEOTIDE SEQUENCE [LARGE SCALE GENOMIC DNA]</scope>
    <source>
        <strain evidence="3 4">SDU1-6</strain>
    </source>
</reference>
<dbReference type="Proteomes" id="UP000251889">
    <property type="component" value="Unassembled WGS sequence"/>
</dbReference>
<dbReference type="PANTHER" id="PTHR46268:SF6">
    <property type="entry name" value="UNIVERSAL STRESS PROTEIN UP12"/>
    <property type="match status" value="1"/>
</dbReference>
<dbReference type="EMBL" id="QMFY01000008">
    <property type="protein sequence ID" value="RAW00124.1"/>
    <property type="molecule type" value="Genomic_DNA"/>
</dbReference>
<comment type="caution">
    <text evidence="3">The sequence shown here is derived from an EMBL/GenBank/DDBJ whole genome shotgun (WGS) entry which is preliminary data.</text>
</comment>
<gene>
    <name evidence="3" type="ORF">DQQ10_16380</name>
</gene>
<organism evidence="3 4">
    <name type="scientific">Pseudochryseolinea flava</name>
    <dbReference type="NCBI Taxonomy" id="2059302"/>
    <lineage>
        <taxon>Bacteria</taxon>
        <taxon>Pseudomonadati</taxon>
        <taxon>Bacteroidota</taxon>
        <taxon>Cytophagia</taxon>
        <taxon>Cytophagales</taxon>
        <taxon>Fulvivirgaceae</taxon>
        <taxon>Pseudochryseolinea</taxon>
    </lineage>
</organism>
<dbReference type="OrthoDB" id="936242at2"/>
<keyword evidence="4" id="KW-1185">Reference proteome</keyword>
<dbReference type="InterPro" id="IPR014729">
    <property type="entry name" value="Rossmann-like_a/b/a_fold"/>
</dbReference>
<evidence type="ECO:0000256" key="1">
    <source>
        <dbReference type="ARBA" id="ARBA00008791"/>
    </source>
</evidence>
<dbReference type="PRINTS" id="PR01438">
    <property type="entry name" value="UNVRSLSTRESS"/>
</dbReference>
<protein>
    <recommendedName>
        <fullName evidence="2">UspA domain-containing protein</fullName>
    </recommendedName>
</protein>
<feature type="domain" description="UspA" evidence="2">
    <location>
        <begin position="22"/>
        <end position="169"/>
    </location>
</feature>
<evidence type="ECO:0000313" key="3">
    <source>
        <dbReference type="EMBL" id="RAW00124.1"/>
    </source>
</evidence>